<dbReference type="InterPro" id="IPR051393">
    <property type="entry name" value="ABC_transporter_permease"/>
</dbReference>
<dbReference type="PANTHER" id="PTHR30193">
    <property type="entry name" value="ABC TRANSPORTER PERMEASE PROTEIN"/>
    <property type="match status" value="1"/>
</dbReference>
<dbReference type="InterPro" id="IPR035906">
    <property type="entry name" value="MetI-like_sf"/>
</dbReference>
<keyword evidence="5 7" id="KW-1133">Transmembrane helix</keyword>
<evidence type="ECO:0000256" key="2">
    <source>
        <dbReference type="ARBA" id="ARBA00022448"/>
    </source>
</evidence>
<evidence type="ECO:0000256" key="1">
    <source>
        <dbReference type="ARBA" id="ARBA00004651"/>
    </source>
</evidence>
<evidence type="ECO:0000256" key="5">
    <source>
        <dbReference type="ARBA" id="ARBA00022989"/>
    </source>
</evidence>
<dbReference type="EMBL" id="ACCL02000012">
    <property type="protein sequence ID" value="EET60265.1"/>
    <property type="molecule type" value="Genomic_DNA"/>
</dbReference>
<dbReference type="STRING" id="168384.SAMN05660368_00920"/>
<sequence>METKKKRKMTRTQRENLAGHLFVAPAVICFTIFVGIPIIVNVGVLSFAEFSLLGDFEWVGLKNFRDVFRDSSTYTILKNTLRLFLVLVPTHIIGGLIAATAINAVRNHFFHTIFRIALYFPMVVTTASVALVWGYLYDTDFGVFNWILSQFGIDKIRFLGDQHWALLSIAIFSAWKFIGNAFLYYYIGLRNIPETYMEAAKLDGASTWQAYIHVKLPLLTPTIFFVVTTTLINCFQVFDEPYFLTNGGPGVSSQTLAMQIYRKGFGQYHFGYASALGVILFVMVITVTFIMFGTQNKWVTYDTE</sequence>
<dbReference type="Proteomes" id="UP000005561">
    <property type="component" value="Unassembled WGS sequence"/>
</dbReference>
<evidence type="ECO:0000256" key="7">
    <source>
        <dbReference type="RuleBase" id="RU363032"/>
    </source>
</evidence>
<feature type="transmembrane region" description="Helical" evidence="7">
    <location>
        <begin position="164"/>
        <end position="187"/>
    </location>
</feature>
<name>C6LGR5_9FIRM</name>
<gene>
    <name evidence="9" type="ORF">BRYFOR_07825</name>
</gene>
<comment type="similarity">
    <text evidence="7">Belongs to the binding-protein-dependent transport system permease family.</text>
</comment>
<evidence type="ECO:0000256" key="6">
    <source>
        <dbReference type="ARBA" id="ARBA00023136"/>
    </source>
</evidence>
<dbReference type="Pfam" id="PF00528">
    <property type="entry name" value="BPD_transp_1"/>
    <property type="match status" value="1"/>
</dbReference>
<accession>C6LGR5</accession>
<evidence type="ECO:0000259" key="8">
    <source>
        <dbReference type="PROSITE" id="PS50928"/>
    </source>
</evidence>
<dbReference type="GO" id="GO:0055085">
    <property type="term" value="P:transmembrane transport"/>
    <property type="evidence" value="ECO:0007669"/>
    <property type="project" value="InterPro"/>
</dbReference>
<keyword evidence="10" id="KW-1185">Reference proteome</keyword>
<organism evidence="9 10">
    <name type="scientific">Marvinbryantia formatexigens DSM 14469</name>
    <dbReference type="NCBI Taxonomy" id="478749"/>
    <lineage>
        <taxon>Bacteria</taxon>
        <taxon>Bacillati</taxon>
        <taxon>Bacillota</taxon>
        <taxon>Clostridia</taxon>
        <taxon>Lachnospirales</taxon>
        <taxon>Lachnospiraceae</taxon>
        <taxon>Marvinbryantia</taxon>
    </lineage>
</organism>
<protein>
    <submittedName>
        <fullName evidence="9">ABC transporter, permease protein</fullName>
    </submittedName>
</protein>
<keyword evidence="3" id="KW-1003">Cell membrane</keyword>
<comment type="caution">
    <text evidence="9">The sequence shown here is derived from an EMBL/GenBank/DDBJ whole genome shotgun (WGS) entry which is preliminary data.</text>
</comment>
<dbReference type="PANTHER" id="PTHR30193:SF37">
    <property type="entry name" value="INNER MEMBRANE ABC TRANSPORTER PERMEASE PROTEIN YCJO"/>
    <property type="match status" value="1"/>
</dbReference>
<feature type="transmembrane region" description="Helical" evidence="7">
    <location>
        <begin position="116"/>
        <end position="136"/>
    </location>
</feature>
<evidence type="ECO:0000256" key="3">
    <source>
        <dbReference type="ARBA" id="ARBA00022475"/>
    </source>
</evidence>
<dbReference type="OrthoDB" id="1936922at2"/>
<comment type="subcellular location">
    <subcellularLocation>
        <location evidence="1 7">Cell membrane</location>
        <topology evidence="1 7">Multi-pass membrane protein</topology>
    </subcellularLocation>
</comment>
<dbReference type="RefSeq" id="WP_006862610.1">
    <property type="nucleotide sequence ID" value="NZ_ACCL02000012.1"/>
</dbReference>
<dbReference type="Gene3D" id="1.10.3720.10">
    <property type="entry name" value="MetI-like"/>
    <property type="match status" value="1"/>
</dbReference>
<keyword evidence="2 7" id="KW-0813">Transport</keyword>
<dbReference type="InterPro" id="IPR000515">
    <property type="entry name" value="MetI-like"/>
</dbReference>
<keyword evidence="6 7" id="KW-0472">Membrane</keyword>
<proteinExistence type="inferred from homology"/>
<dbReference type="AlphaFoldDB" id="C6LGR5"/>
<feature type="transmembrane region" description="Helical" evidence="7">
    <location>
        <begin position="83"/>
        <end position="104"/>
    </location>
</feature>
<dbReference type="GO" id="GO:0005886">
    <property type="term" value="C:plasma membrane"/>
    <property type="evidence" value="ECO:0007669"/>
    <property type="project" value="UniProtKB-SubCell"/>
</dbReference>
<reference evidence="9" key="1">
    <citation type="submission" date="2009-07" db="EMBL/GenBank/DDBJ databases">
        <authorList>
            <person name="Weinstock G."/>
            <person name="Sodergren E."/>
            <person name="Clifton S."/>
            <person name="Fulton L."/>
            <person name="Fulton B."/>
            <person name="Courtney L."/>
            <person name="Fronick C."/>
            <person name="Harrison M."/>
            <person name="Strong C."/>
            <person name="Farmer C."/>
            <person name="Delahaunty K."/>
            <person name="Markovic C."/>
            <person name="Hall O."/>
            <person name="Minx P."/>
            <person name="Tomlinson C."/>
            <person name="Mitreva M."/>
            <person name="Nelson J."/>
            <person name="Hou S."/>
            <person name="Wollam A."/>
            <person name="Pepin K.H."/>
            <person name="Johnson M."/>
            <person name="Bhonagiri V."/>
            <person name="Nash W.E."/>
            <person name="Warren W."/>
            <person name="Chinwalla A."/>
            <person name="Mardis E.R."/>
            <person name="Wilson R.K."/>
        </authorList>
    </citation>
    <scope>NUCLEOTIDE SEQUENCE [LARGE SCALE GENOMIC DNA]</scope>
    <source>
        <strain evidence="9">DSM 14469</strain>
    </source>
</reference>
<feature type="transmembrane region" description="Helical" evidence="7">
    <location>
        <begin position="270"/>
        <end position="292"/>
    </location>
</feature>
<feature type="domain" description="ABC transmembrane type-1" evidence="8">
    <location>
        <begin position="77"/>
        <end position="291"/>
    </location>
</feature>
<dbReference type="eggNOG" id="COG1175">
    <property type="taxonomic scope" value="Bacteria"/>
</dbReference>
<dbReference type="SUPFAM" id="SSF161098">
    <property type="entry name" value="MetI-like"/>
    <property type="match status" value="1"/>
</dbReference>
<feature type="transmembrane region" description="Helical" evidence="7">
    <location>
        <begin position="21"/>
        <end position="48"/>
    </location>
</feature>
<dbReference type="PROSITE" id="PS50928">
    <property type="entry name" value="ABC_TM1"/>
    <property type="match status" value="1"/>
</dbReference>
<evidence type="ECO:0000313" key="9">
    <source>
        <dbReference type="EMBL" id="EET60265.1"/>
    </source>
</evidence>
<evidence type="ECO:0000256" key="4">
    <source>
        <dbReference type="ARBA" id="ARBA00022692"/>
    </source>
</evidence>
<dbReference type="CDD" id="cd06261">
    <property type="entry name" value="TM_PBP2"/>
    <property type="match status" value="1"/>
</dbReference>
<evidence type="ECO:0000313" key="10">
    <source>
        <dbReference type="Proteomes" id="UP000005561"/>
    </source>
</evidence>
<keyword evidence="4 7" id="KW-0812">Transmembrane</keyword>